<evidence type="ECO:0000256" key="7">
    <source>
        <dbReference type="SAM" id="MobiDB-lite"/>
    </source>
</evidence>
<evidence type="ECO:0000256" key="4">
    <source>
        <dbReference type="ARBA" id="ARBA00022833"/>
    </source>
</evidence>
<gene>
    <name evidence="9" type="ORF">JOQ06_010802</name>
</gene>
<evidence type="ECO:0000256" key="5">
    <source>
        <dbReference type="ARBA" id="ARBA00023242"/>
    </source>
</evidence>
<evidence type="ECO:0000256" key="6">
    <source>
        <dbReference type="PROSITE-ProRule" id="PRU00042"/>
    </source>
</evidence>
<dbReference type="Pfam" id="PF00078">
    <property type="entry name" value="RVT_1"/>
    <property type="match status" value="1"/>
</dbReference>
<dbReference type="SUPFAM" id="SSF57667">
    <property type="entry name" value="beta-beta-alpha zinc fingers"/>
    <property type="match status" value="2"/>
</dbReference>
<feature type="compositionally biased region" description="Polar residues" evidence="7">
    <location>
        <begin position="973"/>
        <end position="986"/>
    </location>
</feature>
<feature type="domain" description="C2H2-type" evidence="8">
    <location>
        <begin position="68"/>
        <end position="90"/>
    </location>
</feature>
<dbReference type="Proteomes" id="UP001219934">
    <property type="component" value="Unassembled WGS sequence"/>
</dbReference>
<evidence type="ECO:0000256" key="1">
    <source>
        <dbReference type="ARBA" id="ARBA00022723"/>
    </source>
</evidence>
<dbReference type="PANTHER" id="PTHR24388">
    <property type="entry name" value="ZINC FINGER PROTEIN"/>
    <property type="match status" value="1"/>
</dbReference>
<proteinExistence type="predicted"/>
<protein>
    <recommendedName>
        <fullName evidence="8">C2H2-type domain-containing protein</fullName>
    </recommendedName>
</protein>
<evidence type="ECO:0000313" key="9">
    <source>
        <dbReference type="EMBL" id="KAJ4932379.1"/>
    </source>
</evidence>
<dbReference type="AlphaFoldDB" id="A0AAD6FG36"/>
<feature type="compositionally biased region" description="Polar residues" evidence="7">
    <location>
        <begin position="951"/>
        <end position="965"/>
    </location>
</feature>
<dbReference type="FunFam" id="3.30.160.60:FF:001345">
    <property type="entry name" value="zinc finger protein 646"/>
    <property type="match status" value="1"/>
</dbReference>
<evidence type="ECO:0000313" key="10">
    <source>
        <dbReference type="Proteomes" id="UP001219934"/>
    </source>
</evidence>
<feature type="domain" description="C2H2-type" evidence="8">
    <location>
        <begin position="122"/>
        <end position="144"/>
    </location>
</feature>
<dbReference type="Pfam" id="PF00096">
    <property type="entry name" value="zf-C2H2"/>
    <property type="match status" value="1"/>
</dbReference>
<dbReference type="InterPro" id="IPR013087">
    <property type="entry name" value="Znf_C2H2_type"/>
</dbReference>
<keyword evidence="1" id="KW-0479">Metal-binding</keyword>
<dbReference type="GO" id="GO:0000981">
    <property type="term" value="F:DNA-binding transcription factor activity, RNA polymerase II-specific"/>
    <property type="evidence" value="ECO:0007669"/>
    <property type="project" value="TreeGrafter"/>
</dbReference>
<dbReference type="Gene3D" id="3.30.160.60">
    <property type="entry name" value="Classic Zinc Finger"/>
    <property type="match status" value="3"/>
</dbReference>
<keyword evidence="10" id="KW-1185">Reference proteome</keyword>
<dbReference type="GO" id="GO:0008270">
    <property type="term" value="F:zinc ion binding"/>
    <property type="evidence" value="ECO:0007669"/>
    <property type="project" value="UniProtKB-KW"/>
</dbReference>
<feature type="region of interest" description="Disordered" evidence="7">
    <location>
        <begin position="204"/>
        <end position="235"/>
    </location>
</feature>
<dbReference type="InterPro" id="IPR036236">
    <property type="entry name" value="Znf_C2H2_sf"/>
</dbReference>
<dbReference type="PROSITE" id="PS00028">
    <property type="entry name" value="ZINC_FINGER_C2H2_1"/>
    <property type="match status" value="3"/>
</dbReference>
<dbReference type="Pfam" id="PF13894">
    <property type="entry name" value="zf-C2H2_4"/>
    <property type="match status" value="1"/>
</dbReference>
<feature type="compositionally biased region" description="Low complexity" evidence="7">
    <location>
        <begin position="919"/>
        <end position="942"/>
    </location>
</feature>
<dbReference type="PROSITE" id="PS50157">
    <property type="entry name" value="ZINC_FINGER_C2H2_2"/>
    <property type="match status" value="3"/>
</dbReference>
<feature type="region of interest" description="Disordered" evidence="7">
    <location>
        <begin position="907"/>
        <end position="1022"/>
    </location>
</feature>
<evidence type="ECO:0000256" key="3">
    <source>
        <dbReference type="ARBA" id="ARBA00022771"/>
    </source>
</evidence>
<keyword evidence="5" id="KW-0539">Nucleus</keyword>
<name>A0AAD6FG36_9TELE</name>
<evidence type="ECO:0000256" key="2">
    <source>
        <dbReference type="ARBA" id="ARBA00022737"/>
    </source>
</evidence>
<dbReference type="SMART" id="SM00355">
    <property type="entry name" value="ZnF_C2H2"/>
    <property type="match status" value="5"/>
</dbReference>
<dbReference type="PANTHER" id="PTHR24388:SF99">
    <property type="entry name" value="GASTRULA ZINC FINGER PROTEIN XLCGF52.1-LIKE ISOFORM X1-RELATED"/>
    <property type="match status" value="1"/>
</dbReference>
<dbReference type="GO" id="GO:0000978">
    <property type="term" value="F:RNA polymerase II cis-regulatory region sequence-specific DNA binding"/>
    <property type="evidence" value="ECO:0007669"/>
    <property type="project" value="TreeGrafter"/>
</dbReference>
<evidence type="ECO:0000259" key="8">
    <source>
        <dbReference type="PROSITE" id="PS50157"/>
    </source>
</evidence>
<organism evidence="9 10">
    <name type="scientific">Pogonophryne albipinna</name>
    <dbReference type="NCBI Taxonomy" id="1090488"/>
    <lineage>
        <taxon>Eukaryota</taxon>
        <taxon>Metazoa</taxon>
        <taxon>Chordata</taxon>
        <taxon>Craniata</taxon>
        <taxon>Vertebrata</taxon>
        <taxon>Euteleostomi</taxon>
        <taxon>Actinopterygii</taxon>
        <taxon>Neopterygii</taxon>
        <taxon>Teleostei</taxon>
        <taxon>Neoteleostei</taxon>
        <taxon>Acanthomorphata</taxon>
        <taxon>Eupercaria</taxon>
        <taxon>Perciformes</taxon>
        <taxon>Notothenioidei</taxon>
        <taxon>Pogonophryne</taxon>
    </lineage>
</organism>
<dbReference type="InterPro" id="IPR000477">
    <property type="entry name" value="RT_dom"/>
</dbReference>
<sequence length="1022" mass="112943">MYARTNTGSTHGDFQDRNGVNYVTSTETFGHCSQLFWKKDPNDSGPSSTISWSATSASDDMESDERPYVCDMCTCAYKHASSLLNHKLTHKIGDFRCDFCSKPYTNYMSLRNHMRIHGQKRYMCDLCGKAFRLARYLRNHQRIHDDGPNRFDCPSCCKSFRTMLELAQHRCTAAANTSQNRFNCPSCFKSYRTMLDLAQHRCSTPQHGGHGQQEPLPPHCVSPMSQGGVGSQPDPHQKYVRELIESGLMLNEEYIQVSPLATPSTRITVSGGPPFIPNEALDRELKRFGAADEVGMNIVRDETGTVESVVSVRGKHLETGKRVGDDVAGQVRTGAVGQVEAVGTQQELPSGSGRQKELQQAADSNEVTEMDTDGEGDSDCVSVADSLSQNAEIYSLEEINVFLDESFGKAVEEKAKGALIRARFTSMRDIDAPTTFLFNLERSVGQRKQMVCLRLPDGQVTSEPAEMRRHAVSFYTDLFKAEGRDVEAAEELLQGLPQLSPAESDTLGSDITLEELTSAVTQMASGKAPGIDAQPPPVIVSAYADDVSVFVQGQRDIQELQDSLALYRKAVSAKVNWEKSEAVLVGQWSLVGVWLGSEDMVAQNWEGLLGKVQAKLAKWKWLLPQLSYRGRVLVANNLVASSLWHRLQVLTPPPGLMKQLQRLLVDFFWSGHHWVPASVLYLPVAEGGQGLEKAFDRVEHSFLWKVMETFGFSAGFIAKIKVLYNKIESVLKFNEPLLNKIRSKLQGLFLPDFSGGMVLSAYADDIIVFIRDQKDTDILVNIVRDFSSASAARVNWKKSEALAVGEWSGGLPVLPQNMIWKKDGLKYLGVFLGNILSPDEKRLLRSYGQGRAKPDPADPFPEVYLSPGLGELNGPLLKVANQGQMTIHKVDKKTIYMNIVKTTNKNALKDRASTQGRPSSVSSQSSQQSMRSSSSNKHISSSTEAFEKPIPTQSPGFSGCSSGSDLTPKHQDTFSLAPQRPLTTINPIGHSLHPNGAPTLKPSPVPRSIQAMPWEQRSLYNQ</sequence>
<keyword evidence="3 6" id="KW-0863">Zinc-finger</keyword>
<reference evidence="9" key="1">
    <citation type="submission" date="2022-11" db="EMBL/GenBank/DDBJ databases">
        <title>Chromosome-level genome of Pogonophryne albipinna.</title>
        <authorList>
            <person name="Jo E."/>
        </authorList>
    </citation>
    <scope>NUCLEOTIDE SEQUENCE</scope>
    <source>
        <strain evidence="9">SGF0006</strain>
        <tissue evidence="9">Muscle</tissue>
    </source>
</reference>
<keyword evidence="2" id="KW-0677">Repeat</keyword>
<feature type="compositionally biased region" description="Acidic residues" evidence="7">
    <location>
        <begin position="366"/>
        <end position="377"/>
    </location>
</feature>
<dbReference type="EMBL" id="JAPTMU010000014">
    <property type="protein sequence ID" value="KAJ4932379.1"/>
    <property type="molecule type" value="Genomic_DNA"/>
</dbReference>
<feature type="domain" description="C2H2-type" evidence="8">
    <location>
        <begin position="95"/>
        <end position="122"/>
    </location>
</feature>
<accession>A0AAD6FG36</accession>
<comment type="caution">
    <text evidence="9">The sequence shown here is derived from an EMBL/GenBank/DDBJ whole genome shotgun (WGS) entry which is preliminary data.</text>
</comment>
<keyword evidence="4" id="KW-0862">Zinc</keyword>
<feature type="region of interest" description="Disordered" evidence="7">
    <location>
        <begin position="345"/>
        <end position="377"/>
    </location>
</feature>
<dbReference type="InterPro" id="IPR050527">
    <property type="entry name" value="Snail/Krueppel_Znf"/>
</dbReference>